<dbReference type="Proteomes" id="UP000053411">
    <property type="component" value="Unassembled WGS sequence"/>
</dbReference>
<dbReference type="EMBL" id="KN848066">
    <property type="protein sequence ID" value="KIY00563.1"/>
    <property type="molecule type" value="Genomic_DNA"/>
</dbReference>
<dbReference type="RefSeq" id="XP_016634685.1">
    <property type="nucleotide sequence ID" value="XM_016773739.1"/>
</dbReference>
<sequence>MDTGRPSTLADFGYPPQHQVSGPALFKDDYSKLYFCQGCPLMRPKSGQYPALQCQLDPRFSRFFTTSKDLDPSTLSPYPVLGHEALSFFNVT</sequence>
<dbReference type="VEuPathDB" id="FungiDB:Z520_03226"/>
<protein>
    <submittedName>
        <fullName evidence="1">Uncharacterized protein</fullName>
    </submittedName>
</protein>
<reference evidence="1 2" key="1">
    <citation type="submission" date="2015-01" db="EMBL/GenBank/DDBJ databases">
        <title>The Genome Sequence of Fonsecaea multimorphosa CBS 102226.</title>
        <authorList>
            <consortium name="The Broad Institute Genomics Platform"/>
            <person name="Cuomo C."/>
            <person name="de Hoog S."/>
            <person name="Gorbushina A."/>
            <person name="Stielow B."/>
            <person name="Teixiera M."/>
            <person name="Abouelleil A."/>
            <person name="Chapman S.B."/>
            <person name="Priest M."/>
            <person name="Young S.K."/>
            <person name="Wortman J."/>
            <person name="Nusbaum C."/>
            <person name="Birren B."/>
        </authorList>
    </citation>
    <scope>NUCLEOTIDE SEQUENCE [LARGE SCALE GENOMIC DNA]</scope>
    <source>
        <strain evidence="1 2">CBS 102226</strain>
    </source>
</reference>
<evidence type="ECO:0000313" key="2">
    <source>
        <dbReference type="Proteomes" id="UP000053411"/>
    </source>
</evidence>
<accession>A0A0D2K410</accession>
<name>A0A0D2K410_9EURO</name>
<organism evidence="1 2">
    <name type="scientific">Fonsecaea multimorphosa CBS 102226</name>
    <dbReference type="NCBI Taxonomy" id="1442371"/>
    <lineage>
        <taxon>Eukaryota</taxon>
        <taxon>Fungi</taxon>
        <taxon>Dikarya</taxon>
        <taxon>Ascomycota</taxon>
        <taxon>Pezizomycotina</taxon>
        <taxon>Eurotiomycetes</taxon>
        <taxon>Chaetothyriomycetidae</taxon>
        <taxon>Chaetothyriales</taxon>
        <taxon>Herpotrichiellaceae</taxon>
        <taxon>Fonsecaea</taxon>
    </lineage>
</organism>
<proteinExistence type="predicted"/>
<evidence type="ECO:0000313" key="1">
    <source>
        <dbReference type="EMBL" id="KIY00563.1"/>
    </source>
</evidence>
<dbReference type="AlphaFoldDB" id="A0A0D2K410"/>
<dbReference type="GeneID" id="27708972"/>
<gene>
    <name evidence="1" type="ORF">Z520_03226</name>
</gene>
<keyword evidence="2" id="KW-1185">Reference proteome</keyword>